<dbReference type="SMR" id="A0A0A7CMN2"/>
<dbReference type="EMBL" id="KM038330">
    <property type="protein sequence ID" value="AIG55791.1"/>
    <property type="molecule type" value="Genomic_DNA"/>
</dbReference>
<dbReference type="AlphaFoldDB" id="A0A0A7CMN2"/>
<reference evidence="2 4" key="1">
    <citation type="journal article" date="2014" name="Genome Biol. Evol.">
        <title>The secreted proteins of Achlya hypogyna and Thraustotheca clavata identify the ancestral oomycete secretome and reveal gene acquisitions by horizontal gene transfer.</title>
        <authorList>
            <person name="Misner I."/>
            <person name="Blouin N."/>
            <person name="Leonard G."/>
            <person name="Richards T.A."/>
            <person name="Lane C.E."/>
        </authorList>
    </citation>
    <scope>NUCLEOTIDE SEQUENCE</scope>
    <source>
        <strain evidence="2 4">ATCC 48635</strain>
    </source>
</reference>
<evidence type="ECO:0000259" key="1">
    <source>
        <dbReference type="Pfam" id="PF08787"/>
    </source>
</evidence>
<feature type="domain" description="Alginate lyase 2" evidence="1">
    <location>
        <begin position="21"/>
        <end position="258"/>
    </location>
</feature>
<accession>A0A0A7CMN2</accession>
<evidence type="ECO:0000313" key="3">
    <source>
        <dbReference type="EMBL" id="OQR95174.1"/>
    </source>
</evidence>
<sequence length="300" mass="32780">MRLLLALVVATAAAPLPSEVLNLRHWALDLPSRAPNSTEALRLYSPALARYESPSFFVSEASAVALVVPVDGAHTYGSTFPRVELREVKATASMPFVHRNWDPTNGTALHELSVTMDVASLPAKRPQTVVAQVKGSKACLMIEVQPSSTSGFQIVATNHFFPPKQQLLGVLDANYALGTVFSLKLQLHQGLAYVYYKDMATPALMTSFKDDVDCDCRNTTSNRPLCYFKTGNYLQTNSTFDAPAATGIVHLYQINSSHSNATEPPPQNASKIIKRDPSKSTGHRALLTCIWAFAVARLCW</sequence>
<keyword evidence="4" id="KW-1185">Reference proteome</keyword>
<evidence type="ECO:0000313" key="4">
    <source>
        <dbReference type="Proteomes" id="UP000243579"/>
    </source>
</evidence>
<dbReference type="EMBL" id="JNBR01000333">
    <property type="protein sequence ID" value="OQR95174.1"/>
    <property type="molecule type" value="Genomic_DNA"/>
</dbReference>
<proteinExistence type="predicted"/>
<dbReference type="Proteomes" id="UP000243579">
    <property type="component" value="Unassembled WGS sequence"/>
</dbReference>
<dbReference type="Gene3D" id="2.60.120.200">
    <property type="match status" value="1"/>
</dbReference>
<dbReference type="InterPro" id="IPR013320">
    <property type="entry name" value="ConA-like_dom_sf"/>
</dbReference>
<dbReference type="InterPro" id="IPR014895">
    <property type="entry name" value="Alginate_lyase_2"/>
</dbReference>
<dbReference type="SUPFAM" id="SSF49899">
    <property type="entry name" value="Concanavalin A-like lectins/glucanases"/>
    <property type="match status" value="1"/>
</dbReference>
<evidence type="ECO:0000313" key="2">
    <source>
        <dbReference type="EMBL" id="AIG55791.1"/>
    </source>
</evidence>
<name>A0A0A7CMN2_ACHHY</name>
<organism evidence="2">
    <name type="scientific">Achlya hypogyna</name>
    <name type="common">Oomycete</name>
    <name type="synonym">Protoachlya hypogyna</name>
    <dbReference type="NCBI Taxonomy" id="1202772"/>
    <lineage>
        <taxon>Eukaryota</taxon>
        <taxon>Sar</taxon>
        <taxon>Stramenopiles</taxon>
        <taxon>Oomycota</taxon>
        <taxon>Saprolegniomycetes</taxon>
        <taxon>Saprolegniales</taxon>
        <taxon>Achlyaceae</taxon>
        <taxon>Achlya</taxon>
    </lineage>
</organism>
<dbReference type="Pfam" id="PF08787">
    <property type="entry name" value="Alginate_lyase2"/>
    <property type="match status" value="1"/>
</dbReference>
<dbReference type="OrthoDB" id="77013at2759"/>
<protein>
    <submittedName>
        <fullName evidence="2">Secreted protein</fullName>
    </submittedName>
</protein>
<gene>
    <name evidence="3" type="ORF">ACHHYP_00241</name>
</gene>